<proteinExistence type="predicted"/>
<evidence type="ECO:0000313" key="2">
    <source>
        <dbReference type="EMBL" id="MBW0506352.1"/>
    </source>
</evidence>
<comment type="caution">
    <text evidence="2">The sequence shown here is derived from an EMBL/GenBank/DDBJ whole genome shotgun (WGS) entry which is preliminary data.</text>
</comment>
<dbReference type="Proteomes" id="UP000765509">
    <property type="component" value="Unassembled WGS sequence"/>
</dbReference>
<protein>
    <submittedName>
        <fullName evidence="2">Uncharacterized protein</fullName>
    </submittedName>
</protein>
<sequence>MKDGDGERTFELGLIVTMSCHRWDSNAKFLVCLTRKPSHNPLQARVAPDGWTNYSMNPPKPKSHLFLARVYPPHYLRTLRLVSQNLRWLLRNPRRNLLVSHHFSFFTPINFSSPFLRPSPARPATPHSIIIIDDMPVGSPLHTNPGSLPVPPRTPTPPPASAKPLSFPQ</sequence>
<organism evidence="2 3">
    <name type="scientific">Austropuccinia psidii MF-1</name>
    <dbReference type="NCBI Taxonomy" id="1389203"/>
    <lineage>
        <taxon>Eukaryota</taxon>
        <taxon>Fungi</taxon>
        <taxon>Dikarya</taxon>
        <taxon>Basidiomycota</taxon>
        <taxon>Pucciniomycotina</taxon>
        <taxon>Pucciniomycetes</taxon>
        <taxon>Pucciniales</taxon>
        <taxon>Sphaerophragmiaceae</taxon>
        <taxon>Austropuccinia</taxon>
    </lineage>
</organism>
<name>A0A9Q3HJC1_9BASI</name>
<gene>
    <name evidence="2" type="ORF">O181_046067</name>
</gene>
<evidence type="ECO:0000256" key="1">
    <source>
        <dbReference type="SAM" id="MobiDB-lite"/>
    </source>
</evidence>
<reference evidence="2" key="1">
    <citation type="submission" date="2021-03" db="EMBL/GenBank/DDBJ databases">
        <title>Draft genome sequence of rust myrtle Austropuccinia psidii MF-1, a brazilian biotype.</title>
        <authorList>
            <person name="Quecine M.C."/>
            <person name="Pachon D.M.R."/>
            <person name="Bonatelli M.L."/>
            <person name="Correr F.H."/>
            <person name="Franceschini L.M."/>
            <person name="Leite T.F."/>
            <person name="Margarido G.R.A."/>
            <person name="Almeida C.A."/>
            <person name="Ferrarezi J.A."/>
            <person name="Labate C.A."/>
        </authorList>
    </citation>
    <scope>NUCLEOTIDE SEQUENCE</scope>
    <source>
        <strain evidence="2">MF-1</strain>
    </source>
</reference>
<dbReference type="AlphaFoldDB" id="A0A9Q3HJC1"/>
<feature type="region of interest" description="Disordered" evidence="1">
    <location>
        <begin position="140"/>
        <end position="169"/>
    </location>
</feature>
<feature type="compositionally biased region" description="Pro residues" evidence="1">
    <location>
        <begin position="148"/>
        <end position="161"/>
    </location>
</feature>
<accession>A0A9Q3HJC1</accession>
<keyword evidence="3" id="KW-1185">Reference proteome</keyword>
<dbReference type="EMBL" id="AVOT02019032">
    <property type="protein sequence ID" value="MBW0506352.1"/>
    <property type="molecule type" value="Genomic_DNA"/>
</dbReference>
<evidence type="ECO:0000313" key="3">
    <source>
        <dbReference type="Proteomes" id="UP000765509"/>
    </source>
</evidence>